<protein>
    <recommendedName>
        <fullName evidence="3">HTH CENPB-type domain-containing protein</fullName>
    </recommendedName>
</protein>
<dbReference type="InterPro" id="IPR009057">
    <property type="entry name" value="Homeodomain-like_sf"/>
</dbReference>
<dbReference type="GO" id="GO:0005634">
    <property type="term" value="C:nucleus"/>
    <property type="evidence" value="ECO:0007669"/>
    <property type="project" value="UniProtKB-SubCell"/>
</dbReference>
<evidence type="ECO:0000259" key="3">
    <source>
        <dbReference type="PROSITE" id="PS51253"/>
    </source>
</evidence>
<dbReference type="PROSITE" id="PS51253">
    <property type="entry name" value="HTH_CENPB"/>
    <property type="match status" value="1"/>
</dbReference>
<dbReference type="GO" id="GO:0003677">
    <property type="term" value="F:DNA binding"/>
    <property type="evidence" value="ECO:0007669"/>
    <property type="project" value="UniProtKB-KW"/>
</dbReference>
<dbReference type="EMBL" id="BGPR01001100">
    <property type="protein sequence ID" value="GBM45421.1"/>
    <property type="molecule type" value="Genomic_DNA"/>
</dbReference>
<organism evidence="4 5">
    <name type="scientific">Araneus ventricosus</name>
    <name type="common">Orbweaver spider</name>
    <name type="synonym">Epeira ventricosa</name>
    <dbReference type="NCBI Taxonomy" id="182803"/>
    <lineage>
        <taxon>Eukaryota</taxon>
        <taxon>Metazoa</taxon>
        <taxon>Ecdysozoa</taxon>
        <taxon>Arthropoda</taxon>
        <taxon>Chelicerata</taxon>
        <taxon>Arachnida</taxon>
        <taxon>Araneae</taxon>
        <taxon>Araneomorphae</taxon>
        <taxon>Entelegynae</taxon>
        <taxon>Araneoidea</taxon>
        <taxon>Araneidae</taxon>
        <taxon>Araneus</taxon>
    </lineage>
</organism>
<dbReference type="InterPro" id="IPR006600">
    <property type="entry name" value="HTH_CenpB_DNA-bd_dom"/>
</dbReference>
<dbReference type="Gene3D" id="1.10.10.60">
    <property type="entry name" value="Homeodomain-like"/>
    <property type="match status" value="1"/>
</dbReference>
<name>A0A4Y2FW97_ARAVE</name>
<evidence type="ECO:0000256" key="1">
    <source>
        <dbReference type="ARBA" id="ARBA00004123"/>
    </source>
</evidence>
<dbReference type="AlphaFoldDB" id="A0A4Y2FW97"/>
<dbReference type="InterPro" id="IPR050863">
    <property type="entry name" value="CenT-Element_Derived"/>
</dbReference>
<accession>A0A4Y2FW97</accession>
<feature type="domain" description="HTH CENPB-type" evidence="3">
    <location>
        <begin position="14"/>
        <end position="85"/>
    </location>
</feature>
<gene>
    <name evidence="4" type="ORF">AVEN_56264_1</name>
</gene>
<keyword evidence="5" id="KW-1185">Reference proteome</keyword>
<evidence type="ECO:0000313" key="4">
    <source>
        <dbReference type="EMBL" id="GBM45421.1"/>
    </source>
</evidence>
<evidence type="ECO:0000256" key="2">
    <source>
        <dbReference type="ARBA" id="ARBA00023125"/>
    </source>
</evidence>
<keyword evidence="2" id="KW-0238">DNA-binding</keyword>
<comment type="subcellular location">
    <subcellularLocation>
        <location evidence="1">Nucleus</location>
    </subcellularLocation>
</comment>
<dbReference type="Pfam" id="PF03221">
    <property type="entry name" value="HTH_Tnp_Tc5"/>
    <property type="match status" value="1"/>
</dbReference>
<dbReference type="OrthoDB" id="6429931at2759"/>
<dbReference type="PANTHER" id="PTHR19303">
    <property type="entry name" value="TRANSPOSON"/>
    <property type="match status" value="1"/>
</dbReference>
<comment type="caution">
    <text evidence="4">The sequence shown here is derived from an EMBL/GenBank/DDBJ whole genome shotgun (WGS) entry which is preliminary data.</text>
</comment>
<sequence>MIVAHQECGIQSKKRSRIRDGKFEESEKVLVLWFKETRISNIPVNVELLREKAVQLSKSFGMENFSASHVWFEIFKNNWQLESFLGKVQVPIKTFTFKREPCYSGEKIKERPFVLLCCNGDGKEEFPPVVIGR</sequence>
<dbReference type="PANTHER" id="PTHR19303:SF73">
    <property type="entry name" value="PROTEIN PDC2"/>
    <property type="match status" value="1"/>
</dbReference>
<dbReference type="SUPFAM" id="SSF46689">
    <property type="entry name" value="Homeodomain-like"/>
    <property type="match status" value="1"/>
</dbReference>
<reference evidence="4 5" key="1">
    <citation type="journal article" date="2019" name="Sci. Rep.">
        <title>Orb-weaving spider Araneus ventricosus genome elucidates the spidroin gene catalogue.</title>
        <authorList>
            <person name="Kono N."/>
            <person name="Nakamura H."/>
            <person name="Ohtoshi R."/>
            <person name="Moran D.A.P."/>
            <person name="Shinohara A."/>
            <person name="Yoshida Y."/>
            <person name="Fujiwara M."/>
            <person name="Mori M."/>
            <person name="Tomita M."/>
            <person name="Arakawa K."/>
        </authorList>
    </citation>
    <scope>NUCLEOTIDE SEQUENCE [LARGE SCALE GENOMIC DNA]</scope>
</reference>
<evidence type="ECO:0000313" key="5">
    <source>
        <dbReference type="Proteomes" id="UP000499080"/>
    </source>
</evidence>
<dbReference type="Proteomes" id="UP000499080">
    <property type="component" value="Unassembled WGS sequence"/>
</dbReference>
<proteinExistence type="predicted"/>